<dbReference type="PANTHER" id="PTHR45642">
    <property type="entry name" value="GDSL ESTERASE/LIPASE EXL3"/>
    <property type="match status" value="1"/>
</dbReference>
<organism evidence="2 3">
    <name type="scientific">Gossypium barbadense</name>
    <name type="common">Sea Island cotton</name>
    <name type="synonym">Hibiscus barbadensis</name>
    <dbReference type="NCBI Taxonomy" id="3634"/>
    <lineage>
        <taxon>Eukaryota</taxon>
        <taxon>Viridiplantae</taxon>
        <taxon>Streptophyta</taxon>
        <taxon>Embryophyta</taxon>
        <taxon>Tracheophyta</taxon>
        <taxon>Spermatophyta</taxon>
        <taxon>Magnoliopsida</taxon>
        <taxon>eudicotyledons</taxon>
        <taxon>Gunneridae</taxon>
        <taxon>Pentapetalae</taxon>
        <taxon>rosids</taxon>
        <taxon>malvids</taxon>
        <taxon>Malvales</taxon>
        <taxon>Malvaceae</taxon>
        <taxon>Malvoideae</taxon>
        <taxon>Gossypium</taxon>
    </lineage>
</organism>
<evidence type="ECO:0000313" key="3">
    <source>
        <dbReference type="Proteomes" id="UP000239757"/>
    </source>
</evidence>
<dbReference type="PROSITE" id="PS01098">
    <property type="entry name" value="LIPASE_GDSL_SER"/>
    <property type="match status" value="1"/>
</dbReference>
<evidence type="ECO:0000313" key="2">
    <source>
        <dbReference type="EMBL" id="PPS00469.1"/>
    </source>
</evidence>
<dbReference type="InterPro" id="IPR050592">
    <property type="entry name" value="GDSL_lipolytic_enzyme"/>
</dbReference>
<sequence length="85" mass="9221">MELSPLLVILAFLMCETKALVKLPPNVTVLAVIAFGDSIVDTGNNNNLMTLIRCNFCPYGQDFNGGILTGWFSDRKTPSDLLGSN</sequence>
<dbReference type="GO" id="GO:0006629">
    <property type="term" value="P:lipid metabolic process"/>
    <property type="evidence" value="ECO:0007669"/>
    <property type="project" value="InterPro"/>
</dbReference>
<keyword evidence="1" id="KW-0732">Signal</keyword>
<reference evidence="2 3" key="1">
    <citation type="submission" date="2015-01" db="EMBL/GenBank/DDBJ databases">
        <title>Genome of allotetraploid Gossypium barbadense reveals genomic plasticity and fiber elongation in cotton evolution.</title>
        <authorList>
            <person name="Chen X."/>
            <person name="Liu X."/>
            <person name="Zhao B."/>
            <person name="Zheng H."/>
            <person name="Hu Y."/>
            <person name="Lu G."/>
            <person name="Yang C."/>
            <person name="Chen J."/>
            <person name="Shan C."/>
            <person name="Zhang L."/>
            <person name="Zhou Y."/>
            <person name="Wang L."/>
            <person name="Guo W."/>
            <person name="Bai Y."/>
            <person name="Ruan J."/>
            <person name="Shangguan X."/>
            <person name="Mao Y."/>
            <person name="Jiang J."/>
            <person name="Zhu Y."/>
            <person name="Lei J."/>
            <person name="Kang H."/>
            <person name="Chen S."/>
            <person name="He X."/>
            <person name="Wang R."/>
            <person name="Wang Y."/>
            <person name="Chen J."/>
            <person name="Wang L."/>
            <person name="Yu S."/>
            <person name="Wang B."/>
            <person name="Wei J."/>
            <person name="Song S."/>
            <person name="Lu X."/>
            <person name="Gao Z."/>
            <person name="Gu W."/>
            <person name="Deng X."/>
            <person name="Ma D."/>
            <person name="Wang S."/>
            <person name="Liang W."/>
            <person name="Fang L."/>
            <person name="Cai C."/>
            <person name="Zhu X."/>
            <person name="Zhou B."/>
            <person name="Zhang Y."/>
            <person name="Chen Z."/>
            <person name="Xu S."/>
            <person name="Zhu R."/>
            <person name="Wang S."/>
            <person name="Zhang T."/>
            <person name="Zhao G."/>
        </authorList>
    </citation>
    <scope>NUCLEOTIDE SEQUENCE [LARGE SCALE GENOMIC DNA]</scope>
    <source>
        <strain evidence="3">cv. Xinhai21</strain>
        <tissue evidence="2">Leaf</tissue>
    </source>
</reference>
<gene>
    <name evidence="2" type="ORF">GOBAR_AA20203</name>
</gene>
<dbReference type="PANTHER" id="PTHR45642:SF150">
    <property type="entry name" value="GDSL ESTERASE_LIPASE EXL3"/>
    <property type="match status" value="1"/>
</dbReference>
<feature type="signal peptide" evidence="1">
    <location>
        <begin position="1"/>
        <end position="19"/>
    </location>
</feature>
<proteinExistence type="predicted"/>
<dbReference type="EMBL" id="KZ665293">
    <property type="protein sequence ID" value="PPS00469.1"/>
    <property type="molecule type" value="Genomic_DNA"/>
</dbReference>
<dbReference type="OrthoDB" id="1600564at2759"/>
<name>A0A2P5XAV4_GOSBA</name>
<dbReference type="InterPro" id="IPR036514">
    <property type="entry name" value="SGNH_hydro_sf"/>
</dbReference>
<accession>A0A2P5XAV4</accession>
<dbReference type="GO" id="GO:0016298">
    <property type="term" value="F:lipase activity"/>
    <property type="evidence" value="ECO:0007669"/>
    <property type="project" value="InterPro"/>
</dbReference>
<protein>
    <recommendedName>
        <fullName evidence="4">GDSL esterase/lipase</fullName>
    </recommendedName>
</protein>
<evidence type="ECO:0008006" key="4">
    <source>
        <dbReference type="Google" id="ProtNLM"/>
    </source>
</evidence>
<dbReference type="Proteomes" id="UP000239757">
    <property type="component" value="Unassembled WGS sequence"/>
</dbReference>
<dbReference type="AlphaFoldDB" id="A0A2P5XAV4"/>
<evidence type="ECO:0000256" key="1">
    <source>
        <dbReference type="SAM" id="SignalP"/>
    </source>
</evidence>
<feature type="chain" id="PRO_5015197058" description="GDSL esterase/lipase" evidence="1">
    <location>
        <begin position="20"/>
        <end position="85"/>
    </location>
</feature>
<dbReference type="Gene3D" id="3.40.50.1110">
    <property type="entry name" value="SGNH hydrolase"/>
    <property type="match status" value="1"/>
</dbReference>
<dbReference type="InterPro" id="IPR008265">
    <property type="entry name" value="Lipase_GDSL_AS"/>
</dbReference>